<dbReference type="RefSeq" id="WP_186999983.1">
    <property type="nucleotide sequence ID" value="NZ_CP060414.2"/>
</dbReference>
<dbReference type="AlphaFoldDB" id="A0A7H1M9F1"/>
<proteinExistence type="predicted"/>
<dbReference type="Proteomes" id="UP000516412">
    <property type="component" value="Chromosome"/>
</dbReference>
<dbReference type="NCBIfam" id="TIGR01725">
    <property type="entry name" value="phge_HK97_gp10"/>
    <property type="match status" value="1"/>
</dbReference>
<gene>
    <name evidence="1" type="ORF">H7A79_1624</name>
</gene>
<evidence type="ECO:0008006" key="3">
    <source>
        <dbReference type="Google" id="ProtNLM"/>
    </source>
</evidence>
<organism evidence="1 2">
    <name type="scientific">Neisseria musculi</name>
    <dbReference type="NCBI Taxonomy" id="1815583"/>
    <lineage>
        <taxon>Bacteria</taxon>
        <taxon>Pseudomonadati</taxon>
        <taxon>Pseudomonadota</taxon>
        <taxon>Betaproteobacteria</taxon>
        <taxon>Neisseriales</taxon>
        <taxon>Neisseriaceae</taxon>
        <taxon>Neisseria</taxon>
    </lineage>
</organism>
<dbReference type="EMBL" id="CP060414">
    <property type="protein sequence ID" value="QNT58266.1"/>
    <property type="molecule type" value="Genomic_DNA"/>
</dbReference>
<keyword evidence="2" id="KW-1185">Reference proteome</keyword>
<name>A0A7H1M9F1_9NEIS</name>
<evidence type="ECO:0000313" key="1">
    <source>
        <dbReference type="EMBL" id="QNT58266.1"/>
    </source>
</evidence>
<dbReference type="InterPro" id="IPR010064">
    <property type="entry name" value="HK97-gp10_tail"/>
</dbReference>
<dbReference type="KEGG" id="nmus:H7A79_1624"/>
<accession>A0A7H1M9F1</accession>
<sequence length="166" mass="18733">MLEVDVDLSAALGRLADVKEEAGKAVRYAVVKAAWMVRLEVEERAPRSEAAHWFYSTASGGMPHVFSRGRNKGRLGSKYLFRPGDLKKSVYMAEVKEESVPLERAVYRVSFRKVSTSKGYVPYARWVEFGTARMPAVPFLRPAFDAKRRQAEQMIVEIVERAVYGG</sequence>
<reference evidence="1" key="1">
    <citation type="submission" date="2024-06" db="EMBL/GenBank/DDBJ databases">
        <title>Complete Genome Sequence of mouse commensal type strain Neisseria musculi.</title>
        <authorList>
            <person name="Thapa E."/>
            <person name="Aluvathingal J."/>
            <person name="Nadendla S."/>
            <person name="Mehta A."/>
            <person name="Tettelin H."/>
            <person name="Weyand N.J."/>
        </authorList>
    </citation>
    <scope>NUCLEOTIDE SEQUENCE</scope>
    <source>
        <strain evidence="1">NW831</strain>
    </source>
</reference>
<evidence type="ECO:0000313" key="2">
    <source>
        <dbReference type="Proteomes" id="UP000516412"/>
    </source>
</evidence>
<protein>
    <recommendedName>
        <fullName evidence="3">Phage virion morphogenesis protein</fullName>
    </recommendedName>
</protein>